<reference evidence="2 3" key="1">
    <citation type="submission" date="2018-08" db="EMBL/GenBank/DDBJ databases">
        <title>A genome reference for cultivated species of the human gut microbiota.</title>
        <authorList>
            <person name="Zou Y."/>
            <person name="Xue W."/>
            <person name="Luo G."/>
        </authorList>
    </citation>
    <scope>NUCLEOTIDE SEQUENCE [LARGE SCALE GENOMIC DNA]</scope>
    <source>
        <strain evidence="2 3">TF11-7</strain>
    </source>
</reference>
<comment type="caution">
    <text evidence="2">The sequence shown here is derived from an EMBL/GenBank/DDBJ whole genome shotgun (WGS) entry which is preliminary data.</text>
</comment>
<gene>
    <name evidence="2" type="ORF">DXD17_13355</name>
</gene>
<evidence type="ECO:0000259" key="1">
    <source>
        <dbReference type="Pfam" id="PF07929"/>
    </source>
</evidence>
<organism evidence="2 3">
    <name type="scientific">[Ruminococcus] lactaris</name>
    <dbReference type="NCBI Taxonomy" id="46228"/>
    <lineage>
        <taxon>Bacteria</taxon>
        <taxon>Bacillati</taxon>
        <taxon>Bacillota</taxon>
        <taxon>Clostridia</taxon>
        <taxon>Lachnospirales</taxon>
        <taxon>Lachnospiraceae</taxon>
        <taxon>Mediterraneibacter</taxon>
    </lineage>
</organism>
<proteinExistence type="predicted"/>
<dbReference type="PANTHER" id="PTHR41878">
    <property type="entry name" value="LEXA REPRESSOR-RELATED"/>
    <property type="match status" value="1"/>
</dbReference>
<evidence type="ECO:0000313" key="3">
    <source>
        <dbReference type="Proteomes" id="UP000260793"/>
    </source>
</evidence>
<dbReference type="InterPro" id="IPR012912">
    <property type="entry name" value="Plasmid_pRiA4b_Orf3-like"/>
</dbReference>
<name>A0A3E4LI08_9FIRM</name>
<dbReference type="Proteomes" id="UP000260793">
    <property type="component" value="Unassembled WGS sequence"/>
</dbReference>
<dbReference type="InterPro" id="IPR024047">
    <property type="entry name" value="MM3350-like_sf"/>
</dbReference>
<sequence length="140" mass="16453">MNKQYSMKIYPAGRGRDVYRNIEICGNSTLNQLCEVILEAFDFMDEHLYEFCMDNRMYSKDAYQSNPEGDEASADVTLDEIGLCKGQKFTLHYDFGDDWMFTITVSKIVEVQKDFKSRIVKAKGNIQQYPDWDEDEFDYE</sequence>
<feature type="domain" description="Plasmid pRiA4b Orf3-like" evidence="1">
    <location>
        <begin position="5"/>
        <end position="124"/>
    </location>
</feature>
<dbReference type="PANTHER" id="PTHR41878:SF1">
    <property type="entry name" value="TNPR PROTEIN"/>
    <property type="match status" value="1"/>
</dbReference>
<dbReference type="EMBL" id="QSQN01000048">
    <property type="protein sequence ID" value="RGK37068.1"/>
    <property type="molecule type" value="Genomic_DNA"/>
</dbReference>
<dbReference type="Pfam" id="PF07929">
    <property type="entry name" value="PRiA4_ORF3"/>
    <property type="match status" value="1"/>
</dbReference>
<dbReference type="Gene3D" id="3.10.290.30">
    <property type="entry name" value="MM3350-like"/>
    <property type="match status" value="1"/>
</dbReference>
<accession>A0A3E4LI08</accession>
<protein>
    <recommendedName>
        <fullName evidence="1">Plasmid pRiA4b Orf3-like domain-containing protein</fullName>
    </recommendedName>
</protein>
<dbReference type="AlphaFoldDB" id="A0A3E4LI08"/>
<dbReference type="SUPFAM" id="SSF159941">
    <property type="entry name" value="MM3350-like"/>
    <property type="match status" value="1"/>
</dbReference>
<evidence type="ECO:0000313" key="2">
    <source>
        <dbReference type="EMBL" id="RGK37068.1"/>
    </source>
</evidence>